<feature type="domain" description="TIR" evidence="5">
    <location>
        <begin position="14"/>
        <end position="131"/>
    </location>
</feature>
<evidence type="ECO:0000313" key="7">
    <source>
        <dbReference type="Proteomes" id="UP000796880"/>
    </source>
</evidence>
<dbReference type="SMART" id="SM00369">
    <property type="entry name" value="LRR_TYP"/>
    <property type="match status" value="3"/>
</dbReference>
<reference evidence="6" key="1">
    <citation type="submission" date="2020-03" db="EMBL/GenBank/DDBJ databases">
        <title>A high-quality chromosome-level genome assembly of a woody plant with both climbing and erect habits, Rhamnella rubrinervis.</title>
        <authorList>
            <person name="Lu Z."/>
            <person name="Yang Y."/>
            <person name="Zhu X."/>
            <person name="Sun Y."/>
        </authorList>
    </citation>
    <scope>NUCLEOTIDE SEQUENCE</scope>
    <source>
        <strain evidence="6">BYM</strain>
        <tissue evidence="6">Leaf</tissue>
    </source>
</reference>
<dbReference type="Pfam" id="PF00931">
    <property type="entry name" value="NB-ARC"/>
    <property type="match status" value="1"/>
</dbReference>
<dbReference type="Pfam" id="PF01582">
    <property type="entry name" value="TIR"/>
    <property type="match status" value="1"/>
</dbReference>
<feature type="region of interest" description="Disordered" evidence="4">
    <location>
        <begin position="1501"/>
        <end position="1527"/>
    </location>
</feature>
<keyword evidence="2" id="KW-0677">Repeat</keyword>
<dbReference type="Gene3D" id="3.40.50.300">
    <property type="entry name" value="P-loop containing nucleotide triphosphate hydrolases"/>
    <property type="match status" value="1"/>
</dbReference>
<evidence type="ECO:0000256" key="4">
    <source>
        <dbReference type="SAM" id="MobiDB-lite"/>
    </source>
</evidence>
<dbReference type="InterPro" id="IPR044974">
    <property type="entry name" value="Disease_R_plants"/>
</dbReference>
<evidence type="ECO:0000313" key="6">
    <source>
        <dbReference type="EMBL" id="KAF3432362.1"/>
    </source>
</evidence>
<feature type="compositionally biased region" description="Basic and acidic residues" evidence="4">
    <location>
        <begin position="1505"/>
        <end position="1520"/>
    </location>
</feature>
<dbReference type="SMART" id="SM00255">
    <property type="entry name" value="TIR"/>
    <property type="match status" value="1"/>
</dbReference>
<dbReference type="PRINTS" id="PR00364">
    <property type="entry name" value="DISEASERSIST"/>
</dbReference>
<dbReference type="InterPro" id="IPR002182">
    <property type="entry name" value="NB-ARC"/>
</dbReference>
<dbReference type="InterPro" id="IPR032675">
    <property type="entry name" value="LRR_dom_sf"/>
</dbReference>
<sequence>MATITSPNSSPTSWKYDVFLSFRGEDTRKQVTDHLYYALNQKGINTFRDDKELKRGKPISPELLKAVEESRFAVVILSKDYASSSWCLDELSKIVECNKVKGQTIIPVFYHVEPTEAEAIQEIVREILKDLNQTISIGNNELVGRDSRTKKMDLLLDIDLNDIRTIGVWGMGGIGKTTVAREVFRKINANFDASFFIDNVREESAEKGILHLQNLLYKNLVDDEGNIYNYDMGVNALRRRLNSKRVLIILDDVDCLEQTEALVGSAKHQQDWLGPGSRVIVTTRDKHLLKTYGEEYMYEVEKLNHDESLELLCQKAFKGDHIGDEFIELLMELVEYADGYPLALKVLGSFLFGRSIEEWLDTLAKLKKYPDKDILHMLRMSLNGLDDNEKNIFLDIACFFRGEYEYRVKKILDGCGFYPEIGIKVLIEKSLITMLGDKLWMHDLLHKLGRDVVHQESPEEPGRRSRVWSREDARHILVTDTIRLEKLILINLTNCKYPKRTPDFSMVPNLERLILEDCKGLLEVHPTIGVLKRLVLLNLKGCESLNSLPQGICLKSLKTFILSGCTKLDKFPEIVGNMDNLTELYLDTTAIKELPTSIKRLTGLVLVNVRDCKNLLSLPNEICSLTSLKTLDVSGCSHLKELPENLGSLEQFVELHANRTAIIKAPSLKNLKKLCFAECSRVAQSSWQSVICGCFWPKEECISFQSSISLSGFSSLTSLNLRNCNLSEGTILEDIGSLSSLQILDLSENSFTSLPEIISQLVNLRELSLNKCRSLDLFPRLPLSVRSVNARDCPRLSYSRYRVILWTSKNGFTAVDGTISDVDAKSNIIIYDDFDYMFDEHFDSNDHFDSNFYAHYQDQIYCGKTLASVLGRNSFPEWCSQRRIASCVWIQLPVENSCETCIGLFLFVDFLTQENADFDGGLDLKETFFFMYFPRPLFAELLKNANRIAASVWTERSDMMVKMCGMHLLFNQDVPEFCSRLVQILGKKLNWRSNIKHFKEMLKEECTLEVLTDSQKRRNRSSNSTSSGSLQQRCTSAIDSDTTSQLRRKLYRLIMPLITVLIHGSYARNYCLTFSFPSKAILIWFSALTQLNQCHAVEAYLWTMMTPDVEVQMCGIQIAYEQDGADVVEMITDIALSGINEDSPLFCIQVGRDFVQVFSTSVDEHGDHQLGCLIRDFTSCYFPAREYETSVKDVLALSNEEAKSFVPSHPTANAMVAKGTSKDSKFDSTILKIMAEDAPYGIDSEKWQKEIEELLKSLFGYDVVITLILRGHVLSVLSPFNAFSSYDFYFPRYTILDWFQDYQGVIAQNVGARLLYQQDVGEFGQSITRCVTSLFDILYLLYQFMVNEKENPVHADDTKTSTNGDSYGVAPQEKLIQPSYTGKFEQLPPNVHSDRNWVGLTLCAYFSDPGHPITVYDNFDLDVPHNLVCFLDAEKVDQLNHCTHIKASFASDRCLRVQKCGLRFLYWYDEENFIYTIDEIENERSKKQYRDGHEAIGCTSYTNDHGQESMQEHENLNPKDKGKRLLQ</sequence>
<dbReference type="InterPro" id="IPR042197">
    <property type="entry name" value="Apaf_helical"/>
</dbReference>
<dbReference type="PANTHER" id="PTHR11017:SF559">
    <property type="entry name" value="DISEASE RESISTANCE PROTEIN CHL1"/>
    <property type="match status" value="1"/>
</dbReference>
<keyword evidence="3" id="KW-0611">Plant defense</keyword>
<dbReference type="PROSITE" id="PS50104">
    <property type="entry name" value="TIR"/>
    <property type="match status" value="1"/>
</dbReference>
<dbReference type="InterPro" id="IPR035897">
    <property type="entry name" value="Toll_tir_struct_dom_sf"/>
</dbReference>
<keyword evidence="7" id="KW-1185">Reference proteome</keyword>
<dbReference type="Gene3D" id="1.10.8.430">
    <property type="entry name" value="Helical domain of apoptotic protease-activating factors"/>
    <property type="match status" value="1"/>
</dbReference>
<dbReference type="Pfam" id="PF23286">
    <property type="entry name" value="LRR_13"/>
    <property type="match status" value="1"/>
</dbReference>
<dbReference type="Pfam" id="PF23282">
    <property type="entry name" value="WHD_ROQ1"/>
    <property type="match status" value="1"/>
</dbReference>
<feature type="region of interest" description="Disordered" evidence="4">
    <location>
        <begin position="1017"/>
        <end position="1036"/>
    </location>
</feature>
<dbReference type="SUPFAM" id="SSF52058">
    <property type="entry name" value="L domain-like"/>
    <property type="match status" value="1"/>
</dbReference>
<feature type="compositionally biased region" description="Low complexity" evidence="4">
    <location>
        <begin position="1021"/>
        <end position="1033"/>
    </location>
</feature>
<dbReference type="InterPro" id="IPR027417">
    <property type="entry name" value="P-loop_NTPase"/>
</dbReference>
<dbReference type="InterPro" id="IPR001611">
    <property type="entry name" value="Leu-rich_rpt"/>
</dbReference>
<keyword evidence="1" id="KW-0433">Leucine-rich repeat</keyword>
<dbReference type="Gene3D" id="3.80.10.10">
    <property type="entry name" value="Ribonuclease Inhibitor"/>
    <property type="match status" value="2"/>
</dbReference>
<dbReference type="SUPFAM" id="SSF52200">
    <property type="entry name" value="Toll/Interleukin receptor TIR domain"/>
    <property type="match status" value="1"/>
</dbReference>
<dbReference type="SUPFAM" id="SSF52540">
    <property type="entry name" value="P-loop containing nucleoside triphosphate hydrolases"/>
    <property type="match status" value="1"/>
</dbReference>
<name>A0A8K0DJT3_9ROSA</name>
<dbReference type="Proteomes" id="UP000796880">
    <property type="component" value="Unassembled WGS sequence"/>
</dbReference>
<dbReference type="EMBL" id="VOIH02000012">
    <property type="protein sequence ID" value="KAF3432362.1"/>
    <property type="molecule type" value="Genomic_DNA"/>
</dbReference>
<dbReference type="GO" id="GO:0007165">
    <property type="term" value="P:signal transduction"/>
    <property type="evidence" value="ECO:0007669"/>
    <property type="project" value="InterPro"/>
</dbReference>
<organism evidence="6 7">
    <name type="scientific">Rhamnella rubrinervis</name>
    <dbReference type="NCBI Taxonomy" id="2594499"/>
    <lineage>
        <taxon>Eukaryota</taxon>
        <taxon>Viridiplantae</taxon>
        <taxon>Streptophyta</taxon>
        <taxon>Embryophyta</taxon>
        <taxon>Tracheophyta</taxon>
        <taxon>Spermatophyta</taxon>
        <taxon>Magnoliopsida</taxon>
        <taxon>eudicotyledons</taxon>
        <taxon>Gunneridae</taxon>
        <taxon>Pentapetalae</taxon>
        <taxon>rosids</taxon>
        <taxon>fabids</taxon>
        <taxon>Rosales</taxon>
        <taxon>Rhamnaceae</taxon>
        <taxon>rhamnoid group</taxon>
        <taxon>Rhamneae</taxon>
        <taxon>Rhamnella</taxon>
    </lineage>
</organism>
<dbReference type="PROSITE" id="PS51450">
    <property type="entry name" value="LRR"/>
    <property type="match status" value="1"/>
</dbReference>
<comment type="caution">
    <text evidence="6">The sequence shown here is derived from an EMBL/GenBank/DDBJ whole genome shotgun (WGS) entry which is preliminary data.</text>
</comment>
<dbReference type="InterPro" id="IPR058546">
    <property type="entry name" value="RPS4B/Roq1-like_LRR"/>
</dbReference>
<evidence type="ECO:0000256" key="3">
    <source>
        <dbReference type="ARBA" id="ARBA00022821"/>
    </source>
</evidence>
<evidence type="ECO:0000256" key="2">
    <source>
        <dbReference type="ARBA" id="ARBA00022737"/>
    </source>
</evidence>
<proteinExistence type="predicted"/>
<evidence type="ECO:0000256" key="1">
    <source>
        <dbReference type="ARBA" id="ARBA00022614"/>
    </source>
</evidence>
<dbReference type="GO" id="GO:0006952">
    <property type="term" value="P:defense response"/>
    <property type="evidence" value="ECO:0007669"/>
    <property type="project" value="InterPro"/>
</dbReference>
<dbReference type="InterPro" id="IPR003591">
    <property type="entry name" value="Leu-rich_rpt_typical-subtyp"/>
</dbReference>
<evidence type="ECO:0000259" key="5">
    <source>
        <dbReference type="PROSITE" id="PS50104"/>
    </source>
</evidence>
<dbReference type="GO" id="GO:0043531">
    <property type="term" value="F:ADP binding"/>
    <property type="evidence" value="ECO:0007669"/>
    <property type="project" value="InterPro"/>
</dbReference>
<dbReference type="InterPro" id="IPR058192">
    <property type="entry name" value="WHD_ROQ1-like"/>
</dbReference>
<dbReference type="Gene3D" id="3.40.50.10140">
    <property type="entry name" value="Toll/interleukin-1 receptor homology (TIR) domain"/>
    <property type="match status" value="1"/>
</dbReference>
<dbReference type="InterPro" id="IPR000157">
    <property type="entry name" value="TIR_dom"/>
</dbReference>
<gene>
    <name evidence="6" type="ORF">FNV43_RR27102</name>
</gene>
<accession>A0A8K0DJT3</accession>
<dbReference type="PANTHER" id="PTHR11017">
    <property type="entry name" value="LEUCINE-RICH REPEAT-CONTAINING PROTEIN"/>
    <property type="match status" value="1"/>
</dbReference>
<dbReference type="OrthoDB" id="1936883at2759"/>
<protein>
    <recommendedName>
        <fullName evidence="5">TIR domain-containing protein</fullName>
    </recommendedName>
</protein>